<evidence type="ECO:0008006" key="3">
    <source>
        <dbReference type="Google" id="ProtNLM"/>
    </source>
</evidence>
<sequence>MNSIVTKIVVHLVERRAELQIPVDPSHRQVVAAAVLRLDGWRADGPVAALEPLYELGAELGTLLTGRARWALDVAPSAVQAYGKAALVGSAVPLECAAALLHPRMGKAMRASIPGASSLIPSVTKRAAPGACLDIPLHGSTDMWSFDHFDTVSLALADAPTPNEIVVAVALADSGRPLARVRPE</sequence>
<comment type="caution">
    <text evidence="1">The sequence shown here is derived from an EMBL/GenBank/DDBJ whole genome shotgun (WGS) entry which is preliminary data.</text>
</comment>
<dbReference type="SUPFAM" id="SSF160519">
    <property type="entry name" value="BB2672-like"/>
    <property type="match status" value="1"/>
</dbReference>
<gene>
    <name evidence="1" type="ORF">WS90_25660</name>
</gene>
<dbReference type="Pfam" id="PF06684">
    <property type="entry name" value="AA_synth"/>
    <property type="match status" value="1"/>
</dbReference>
<organism evidence="1 2">
    <name type="scientific">Burkholderia cepacia</name>
    <name type="common">Pseudomonas cepacia</name>
    <dbReference type="NCBI Taxonomy" id="292"/>
    <lineage>
        <taxon>Bacteria</taxon>
        <taxon>Pseudomonadati</taxon>
        <taxon>Pseudomonadota</taxon>
        <taxon>Betaproteobacteria</taxon>
        <taxon>Burkholderiales</taxon>
        <taxon>Burkholderiaceae</taxon>
        <taxon>Burkholderia</taxon>
        <taxon>Burkholderia cepacia complex</taxon>
    </lineage>
</organism>
<evidence type="ECO:0000313" key="2">
    <source>
        <dbReference type="Proteomes" id="UP000069001"/>
    </source>
</evidence>
<dbReference type="InterPro" id="IPR009569">
    <property type="entry name" value="AA_synth_put"/>
</dbReference>
<dbReference type="RefSeq" id="WP_059731876.1">
    <property type="nucleotide sequence ID" value="NZ_LOYH01000089.1"/>
</dbReference>
<dbReference type="InterPro" id="IPR035936">
    <property type="entry name" value="BB2672"/>
</dbReference>
<proteinExistence type="predicted"/>
<dbReference type="AlphaFoldDB" id="A0A124SLY9"/>
<name>A0A124SLY9_BURCE</name>
<evidence type="ECO:0000313" key="1">
    <source>
        <dbReference type="EMBL" id="KVK76019.1"/>
    </source>
</evidence>
<protein>
    <recommendedName>
        <fullName evidence="3">Amino acid synthesis family protein</fullName>
    </recommendedName>
</protein>
<dbReference type="Gene3D" id="3.30.1330.110">
    <property type="entry name" value="BB2672"/>
    <property type="match status" value="1"/>
</dbReference>
<dbReference type="EMBL" id="LOYH01000089">
    <property type="protein sequence ID" value="KVK76019.1"/>
    <property type="molecule type" value="Genomic_DNA"/>
</dbReference>
<reference evidence="1 2" key="1">
    <citation type="submission" date="2015-11" db="EMBL/GenBank/DDBJ databases">
        <title>Expanding the genomic diversity of Burkholderia species for the development of highly accurate diagnostics.</title>
        <authorList>
            <person name="Sahl J."/>
            <person name="Keim P."/>
            <person name="Wagner D."/>
        </authorList>
    </citation>
    <scope>NUCLEOTIDE SEQUENCE [LARGE SCALE GENOMIC DNA]</scope>
    <source>
        <strain evidence="1 2">MSMB1302</strain>
    </source>
</reference>
<dbReference type="Proteomes" id="UP000069001">
    <property type="component" value="Unassembled WGS sequence"/>
</dbReference>
<accession>A0A124SLY9</accession>